<feature type="transmembrane region" description="Helical" evidence="7">
    <location>
        <begin position="354"/>
        <end position="374"/>
    </location>
</feature>
<keyword evidence="9" id="KW-1185">Reference proteome</keyword>
<feature type="transmembrane region" description="Helical" evidence="7">
    <location>
        <begin position="216"/>
        <end position="234"/>
    </location>
</feature>
<evidence type="ECO:0000256" key="6">
    <source>
        <dbReference type="ARBA" id="ARBA00023136"/>
    </source>
</evidence>
<dbReference type="Pfam" id="PF13440">
    <property type="entry name" value="Polysacc_synt_3"/>
    <property type="match status" value="1"/>
</dbReference>
<evidence type="ECO:0000256" key="2">
    <source>
        <dbReference type="ARBA" id="ARBA00007430"/>
    </source>
</evidence>
<protein>
    <submittedName>
        <fullName evidence="8">Oligosaccharide flippase family protein</fullName>
    </submittedName>
</protein>
<evidence type="ECO:0000256" key="5">
    <source>
        <dbReference type="ARBA" id="ARBA00022989"/>
    </source>
</evidence>
<feature type="transmembrane region" description="Helical" evidence="7">
    <location>
        <begin position="445"/>
        <end position="465"/>
    </location>
</feature>
<evidence type="ECO:0000313" key="9">
    <source>
        <dbReference type="Proteomes" id="UP001597351"/>
    </source>
</evidence>
<evidence type="ECO:0000313" key="8">
    <source>
        <dbReference type="EMBL" id="MFD1946462.1"/>
    </source>
</evidence>
<gene>
    <name evidence="8" type="ORF">ACFSDE_06630</name>
</gene>
<keyword evidence="3" id="KW-1003">Cell membrane</keyword>
<dbReference type="PANTHER" id="PTHR30250:SF10">
    <property type="entry name" value="LIPOPOLYSACCHARIDE BIOSYNTHESIS PROTEIN WZXC"/>
    <property type="match status" value="1"/>
</dbReference>
<accession>A0ABW4TLQ0</accession>
<evidence type="ECO:0000256" key="1">
    <source>
        <dbReference type="ARBA" id="ARBA00004651"/>
    </source>
</evidence>
<keyword evidence="4 7" id="KW-0812">Transmembrane</keyword>
<proteinExistence type="inferred from homology"/>
<feature type="transmembrane region" description="Helical" evidence="7">
    <location>
        <begin position="175"/>
        <end position="195"/>
    </location>
</feature>
<evidence type="ECO:0000256" key="4">
    <source>
        <dbReference type="ARBA" id="ARBA00022692"/>
    </source>
</evidence>
<feature type="transmembrane region" description="Helical" evidence="7">
    <location>
        <begin position="322"/>
        <end position="342"/>
    </location>
</feature>
<dbReference type="InterPro" id="IPR050833">
    <property type="entry name" value="Poly_Biosynth_Transport"/>
</dbReference>
<sequence length="480" mass="49822">MSTSLSRRVAVGGLFLAGAQMVVALGQLTYASVTSRSIEDEVFGAFAVAMSATGLVALFMTTGLATFALAADSMSRDNARAIKSIAWAAGILTALVVWVGADLWVAVWAGTSEAAIMLRLLCVQVLLNAPAAVSVALLRRQARPKADALVQVVSVIVGLGVGLACIALTGVGVTLVVAPTVTAIVTLVLSSALAHRRYEQGESQRIKTVLGFAWRVSNQNLVFFLLMSLPVWAVSRGAGPEELGQFSRALVLTQTPALAMTGAIVRAVQPFFRLAEGERRSASVTDAISLSAWVAFPLFFGLAACARPTVEIVLGRGWDETAQMVIPLAVGYGLYVVFSVAASAGQTLGAVRQVTLAQSVMLPICVSLSALSIYANSSVAAAIAYPAMMGVGIVFMLYGLGTRGIASFAHGLRSVALHMGAAAVAATVAVAAGRLVGGASMSSGVILLWSVLAGFLAWLLMAWALPGGRILRRRQVFARA</sequence>
<dbReference type="RefSeq" id="WP_343916636.1">
    <property type="nucleotide sequence ID" value="NZ_BAAAJT010000002.1"/>
</dbReference>
<feature type="transmembrane region" description="Helical" evidence="7">
    <location>
        <begin position="246"/>
        <end position="268"/>
    </location>
</feature>
<feature type="transmembrane region" description="Helical" evidence="7">
    <location>
        <begin position="412"/>
        <end position="433"/>
    </location>
</feature>
<dbReference type="Proteomes" id="UP001597351">
    <property type="component" value="Unassembled WGS sequence"/>
</dbReference>
<name>A0ABW4TLQ0_9ACTN</name>
<keyword evidence="6 7" id="KW-0472">Membrane</keyword>
<feature type="transmembrane region" description="Helical" evidence="7">
    <location>
        <begin position="288"/>
        <end position="310"/>
    </location>
</feature>
<feature type="transmembrane region" description="Helical" evidence="7">
    <location>
        <begin position="149"/>
        <end position="169"/>
    </location>
</feature>
<feature type="transmembrane region" description="Helical" evidence="7">
    <location>
        <begin position="84"/>
        <end position="110"/>
    </location>
</feature>
<dbReference type="EMBL" id="JBHUGD010000003">
    <property type="protein sequence ID" value="MFD1946462.1"/>
    <property type="molecule type" value="Genomic_DNA"/>
</dbReference>
<organism evidence="8 9">
    <name type="scientific">Nocardioides aestuarii</name>
    <dbReference type="NCBI Taxonomy" id="252231"/>
    <lineage>
        <taxon>Bacteria</taxon>
        <taxon>Bacillati</taxon>
        <taxon>Actinomycetota</taxon>
        <taxon>Actinomycetes</taxon>
        <taxon>Propionibacteriales</taxon>
        <taxon>Nocardioidaceae</taxon>
        <taxon>Nocardioides</taxon>
    </lineage>
</organism>
<evidence type="ECO:0000256" key="7">
    <source>
        <dbReference type="SAM" id="Phobius"/>
    </source>
</evidence>
<keyword evidence="5 7" id="KW-1133">Transmembrane helix</keyword>
<comment type="caution">
    <text evidence="8">The sequence shown here is derived from an EMBL/GenBank/DDBJ whole genome shotgun (WGS) entry which is preliminary data.</text>
</comment>
<comment type="subcellular location">
    <subcellularLocation>
        <location evidence="1">Cell membrane</location>
        <topology evidence="1">Multi-pass membrane protein</topology>
    </subcellularLocation>
</comment>
<feature type="transmembrane region" description="Helical" evidence="7">
    <location>
        <begin position="42"/>
        <end position="72"/>
    </location>
</feature>
<feature type="transmembrane region" description="Helical" evidence="7">
    <location>
        <begin position="116"/>
        <end position="137"/>
    </location>
</feature>
<evidence type="ECO:0000256" key="3">
    <source>
        <dbReference type="ARBA" id="ARBA00022475"/>
    </source>
</evidence>
<feature type="transmembrane region" description="Helical" evidence="7">
    <location>
        <begin position="380"/>
        <end position="400"/>
    </location>
</feature>
<reference evidence="9" key="1">
    <citation type="journal article" date="2019" name="Int. J. Syst. Evol. Microbiol.">
        <title>The Global Catalogue of Microorganisms (GCM) 10K type strain sequencing project: providing services to taxonomists for standard genome sequencing and annotation.</title>
        <authorList>
            <consortium name="The Broad Institute Genomics Platform"/>
            <consortium name="The Broad Institute Genome Sequencing Center for Infectious Disease"/>
            <person name="Wu L."/>
            <person name="Ma J."/>
        </authorList>
    </citation>
    <scope>NUCLEOTIDE SEQUENCE [LARGE SCALE GENOMIC DNA]</scope>
    <source>
        <strain evidence="9">CGMCC 1.12477</strain>
    </source>
</reference>
<dbReference type="PANTHER" id="PTHR30250">
    <property type="entry name" value="PST FAMILY PREDICTED COLANIC ACID TRANSPORTER"/>
    <property type="match status" value="1"/>
</dbReference>
<comment type="similarity">
    <text evidence="2">Belongs to the polysaccharide synthase family.</text>
</comment>